<feature type="domain" description="Aminoglycoside phosphotransferase" evidence="1">
    <location>
        <begin position="38"/>
        <end position="265"/>
    </location>
</feature>
<dbReference type="Gene3D" id="3.30.200.20">
    <property type="entry name" value="Phosphorylase Kinase, domain 1"/>
    <property type="match status" value="1"/>
</dbReference>
<dbReference type="HOGENOM" id="CLU_074977_0_0_11"/>
<keyword evidence="3" id="KW-1185">Reference proteome</keyword>
<sequence>MTRHGTQIPTIDVELARRLVADQMPQWSHLPVRPVELSGWDNRTFRLGDDMSVRLPSAEGYREQVAKEQHWLPRLAPHLPLPVPTPLALGRPALGYPWPWSVYRWIDGAPAATAPIADHVTFARDVAAFLGALQRIDADGGPGPGTHNFHRGGPVAFYDDQTQESLRRLAGRVDVARSRDVWEAAIASRFDGPPVWLHGDVAPGNLLVRDGRLSAVIDFGTSGVGDPACDLVLAWTFLGGEAREAFRRAVAEWADGAMWARARGWALWKALITFPADDDDGPDAAVTRRVVTDVLAEHAS</sequence>
<dbReference type="OrthoDB" id="9797603at2"/>
<name>C5C5Y0_BEUC1</name>
<gene>
    <name evidence="2" type="ordered locus">Bcav_4097</name>
</gene>
<proteinExistence type="predicted"/>
<accession>C5C5Y0</accession>
<dbReference type="KEGG" id="bcv:Bcav_4097"/>
<dbReference type="AlphaFoldDB" id="C5C5Y0"/>
<dbReference type="Gene3D" id="3.90.1200.10">
    <property type="match status" value="1"/>
</dbReference>
<dbReference type="eggNOG" id="COG3173">
    <property type="taxonomic scope" value="Bacteria"/>
</dbReference>
<dbReference type="CDD" id="cd05155">
    <property type="entry name" value="APH_ChoK_like_1"/>
    <property type="match status" value="1"/>
</dbReference>
<keyword evidence="2" id="KW-0808">Transferase</keyword>
<dbReference type="SUPFAM" id="SSF56112">
    <property type="entry name" value="Protein kinase-like (PK-like)"/>
    <property type="match status" value="1"/>
</dbReference>
<dbReference type="InterPro" id="IPR002575">
    <property type="entry name" value="Aminoglycoside_PTrfase"/>
</dbReference>
<protein>
    <submittedName>
        <fullName evidence="2">Aminoglycoside phosphotransferase</fullName>
    </submittedName>
</protein>
<evidence type="ECO:0000259" key="1">
    <source>
        <dbReference type="Pfam" id="PF01636"/>
    </source>
</evidence>
<reference evidence="2 3" key="1">
    <citation type="journal article" date="2009" name="Stand. Genomic Sci.">
        <title>Complete genome sequence of Beutenbergia cavernae type strain (HKI 0122).</title>
        <authorList>
            <person name="Land M."/>
            <person name="Pukall R."/>
            <person name="Abt B."/>
            <person name="Goker M."/>
            <person name="Rohde M."/>
            <person name="Glavina Del Rio T."/>
            <person name="Tice H."/>
            <person name="Copeland A."/>
            <person name="Cheng J.F."/>
            <person name="Lucas S."/>
            <person name="Chen F."/>
            <person name="Nolan M."/>
            <person name="Bruce D."/>
            <person name="Goodwin L."/>
            <person name="Pitluck S."/>
            <person name="Ivanova N."/>
            <person name="Mavromatis K."/>
            <person name="Ovchinnikova G."/>
            <person name="Pati A."/>
            <person name="Chen A."/>
            <person name="Palaniappan K."/>
            <person name="Hauser L."/>
            <person name="Chang Y.J."/>
            <person name="Jefferies C.C."/>
            <person name="Saunders E."/>
            <person name="Brettin T."/>
            <person name="Detter J.C."/>
            <person name="Han C."/>
            <person name="Chain P."/>
            <person name="Bristow J."/>
            <person name="Eisen J.A."/>
            <person name="Markowitz V."/>
            <person name="Hugenholtz P."/>
            <person name="Kyrpides N.C."/>
            <person name="Klenk H.P."/>
            <person name="Lapidus A."/>
        </authorList>
    </citation>
    <scope>NUCLEOTIDE SEQUENCE [LARGE SCALE GENOMIC DNA]</scope>
    <source>
        <strain evidence="3">ATCC BAA-8 / DSM 12333 / NBRC 16432</strain>
    </source>
</reference>
<dbReference type="RefSeq" id="WP_015884575.1">
    <property type="nucleotide sequence ID" value="NC_012669.1"/>
</dbReference>
<evidence type="ECO:0000313" key="2">
    <source>
        <dbReference type="EMBL" id="ACQ82338.1"/>
    </source>
</evidence>
<dbReference type="Pfam" id="PF01636">
    <property type="entry name" value="APH"/>
    <property type="match status" value="1"/>
</dbReference>
<dbReference type="Proteomes" id="UP000007962">
    <property type="component" value="Chromosome"/>
</dbReference>
<dbReference type="EMBL" id="CP001618">
    <property type="protein sequence ID" value="ACQ82338.1"/>
    <property type="molecule type" value="Genomic_DNA"/>
</dbReference>
<evidence type="ECO:0000313" key="3">
    <source>
        <dbReference type="Proteomes" id="UP000007962"/>
    </source>
</evidence>
<dbReference type="GO" id="GO:0016740">
    <property type="term" value="F:transferase activity"/>
    <property type="evidence" value="ECO:0007669"/>
    <property type="project" value="UniProtKB-KW"/>
</dbReference>
<dbReference type="STRING" id="471853.Bcav_4097"/>
<organism evidence="2 3">
    <name type="scientific">Beutenbergia cavernae (strain ATCC BAA-8 / DSM 12333 / CCUG 43141 / JCM 11478 / NBRC 16432 / NCIMB 13614 / HKI 0122)</name>
    <dbReference type="NCBI Taxonomy" id="471853"/>
    <lineage>
        <taxon>Bacteria</taxon>
        <taxon>Bacillati</taxon>
        <taxon>Actinomycetota</taxon>
        <taxon>Actinomycetes</taxon>
        <taxon>Micrococcales</taxon>
        <taxon>Beutenbergiaceae</taxon>
        <taxon>Beutenbergia</taxon>
    </lineage>
</organism>
<dbReference type="InterPro" id="IPR011009">
    <property type="entry name" value="Kinase-like_dom_sf"/>
</dbReference>
<dbReference type="PANTHER" id="PTHR21310">
    <property type="entry name" value="AMINOGLYCOSIDE PHOSPHOTRANSFERASE-RELATED-RELATED"/>
    <property type="match status" value="1"/>
</dbReference>
<dbReference type="InterPro" id="IPR051678">
    <property type="entry name" value="AGP_Transferase"/>
</dbReference>
<dbReference type="PANTHER" id="PTHR21310:SF42">
    <property type="entry name" value="BIFUNCTIONAL AAC_APH"/>
    <property type="match status" value="1"/>
</dbReference>